<dbReference type="AlphaFoldDB" id="A0A4S4M114"/>
<evidence type="ECO:0000313" key="9">
    <source>
        <dbReference type="Proteomes" id="UP000308730"/>
    </source>
</evidence>
<keyword evidence="9" id="KW-1185">Reference proteome</keyword>
<reference evidence="8 9" key="1">
    <citation type="submission" date="2019-02" db="EMBL/GenBank/DDBJ databases">
        <title>Genome sequencing of the rare red list fungi Antrodiella citrinella (Flaviporus citrinellus).</title>
        <authorList>
            <person name="Buettner E."/>
            <person name="Kellner H."/>
        </authorList>
    </citation>
    <scope>NUCLEOTIDE SEQUENCE [LARGE SCALE GENOMIC DNA]</scope>
    <source>
        <strain evidence="8 9">DSM 108506</strain>
    </source>
</reference>
<name>A0A4S4M114_9APHY</name>
<evidence type="ECO:0000256" key="2">
    <source>
        <dbReference type="ARBA" id="ARBA00022723"/>
    </source>
</evidence>
<evidence type="ECO:0000256" key="3">
    <source>
        <dbReference type="ARBA" id="ARBA00022771"/>
    </source>
</evidence>
<comment type="subcellular location">
    <subcellularLocation>
        <location evidence="1">Nucleus</location>
    </subcellularLocation>
</comment>
<feature type="compositionally biased region" description="Low complexity" evidence="6">
    <location>
        <begin position="10"/>
        <end position="32"/>
    </location>
</feature>
<evidence type="ECO:0000256" key="5">
    <source>
        <dbReference type="ARBA" id="ARBA00023242"/>
    </source>
</evidence>
<comment type="caution">
    <text evidence="8">The sequence shown here is derived from an EMBL/GenBank/DDBJ whole genome shotgun (WGS) entry which is preliminary data.</text>
</comment>
<dbReference type="PANTHER" id="PTHR46481">
    <property type="entry name" value="ZINC FINGER BED DOMAIN-CONTAINING PROTEIN 4"/>
    <property type="match status" value="1"/>
</dbReference>
<sequence length="820" mass="91518">MPQLNKRSRTASSRASSNPPSIRSSASPSPSAGTSQHQPSNVPTAQSVTDRETEALRRFNKRYDVTKLSAEDILVVQQKKWKSDVYKHFKEPVIVTQDDGTVLYKFVCNVIRPGISPSSVSRVRHDDSTSNLSRHIRICNPKVLAPGTGIEQFAHGSTYNKAHFRFLIALWIARRHRPHAIVSDPELLQLFRMLYAKVEVPSPSTVSRDIREIFLMSRANVAAQLQAHVGRLHLCIDGWTSPNVISFLGVTVHYMDTEATEGAQMRSFILDFVRLLHNHTGKYLAKQLSQCLREYGIEKKILGITADNASNNDTLIIEMESLGGANSSQTRVRCFAHIINLVVKAILSLFVTKRSKTPTNGAEDANPGDEEDDLNAKDDLDEAPEDGEQDGDEDPDGMPGQDEDEYEEDPGREADDLRLVEAAVAEAGEDEDMLGSDEQLIARHAVSKLTQLAKRVFHSPSIRHDLKTQCESCGITPKQMIRTVATRWNSTSDAIARALELRLAINKLLALSKYDQPGKKGLRRFKLFDPEWVILERIHPLLQKFVLATKIISKTNTPLIHQVIPVIDILTENLQQTIDDRSLPKMVRRAAKRGLTVLNKYYSATDQSVMYRIAMLLHPRYKAEYFRRQQWEPAWIATALELLREQWTTYYKPKPAVAVNRASSQASTATTSVEDTTMEDLFFKRPDAATSVSVDALEEYLASPTLPSINDPLPFWGSQLTATTGQYGLARMALDFLSAPASSTDVERAFSRGSLTVTKRRHALNDESVRSAAVIGSWAGLKNAIPEVEIVKMFSDKSKRAKTSNVYEEGDGAANAIEID</sequence>
<dbReference type="InterPro" id="IPR012337">
    <property type="entry name" value="RNaseH-like_sf"/>
</dbReference>
<keyword evidence="2" id="KW-0479">Metal-binding</keyword>
<evidence type="ECO:0000259" key="7">
    <source>
        <dbReference type="Pfam" id="PF05699"/>
    </source>
</evidence>
<evidence type="ECO:0000256" key="1">
    <source>
        <dbReference type="ARBA" id="ARBA00004123"/>
    </source>
</evidence>
<feature type="compositionally biased region" description="Polar residues" evidence="6">
    <location>
        <begin position="33"/>
        <end position="48"/>
    </location>
</feature>
<proteinExistence type="predicted"/>
<feature type="region of interest" description="Disordered" evidence="6">
    <location>
        <begin position="1"/>
        <end position="52"/>
    </location>
</feature>
<dbReference type="GO" id="GO:0046983">
    <property type="term" value="F:protein dimerization activity"/>
    <property type="evidence" value="ECO:0007669"/>
    <property type="project" value="InterPro"/>
</dbReference>
<dbReference type="Proteomes" id="UP000308730">
    <property type="component" value="Unassembled WGS sequence"/>
</dbReference>
<protein>
    <recommendedName>
        <fullName evidence="7">HAT C-terminal dimerisation domain-containing protein</fullName>
    </recommendedName>
</protein>
<dbReference type="InterPro" id="IPR008906">
    <property type="entry name" value="HATC_C_dom"/>
</dbReference>
<evidence type="ECO:0000256" key="4">
    <source>
        <dbReference type="ARBA" id="ARBA00022833"/>
    </source>
</evidence>
<dbReference type="GO" id="GO:0008270">
    <property type="term" value="F:zinc ion binding"/>
    <property type="evidence" value="ECO:0007669"/>
    <property type="project" value="UniProtKB-KW"/>
</dbReference>
<evidence type="ECO:0000313" key="8">
    <source>
        <dbReference type="EMBL" id="THH18736.1"/>
    </source>
</evidence>
<dbReference type="OrthoDB" id="2801431at2759"/>
<accession>A0A4S4M114</accession>
<dbReference type="InterPro" id="IPR052035">
    <property type="entry name" value="ZnF_BED_domain_contain"/>
</dbReference>
<dbReference type="PANTHER" id="PTHR46481:SF10">
    <property type="entry name" value="ZINC FINGER BED DOMAIN-CONTAINING PROTEIN 39"/>
    <property type="match status" value="1"/>
</dbReference>
<dbReference type="GO" id="GO:0005634">
    <property type="term" value="C:nucleus"/>
    <property type="evidence" value="ECO:0007669"/>
    <property type="project" value="UniProtKB-SubCell"/>
</dbReference>
<dbReference type="Pfam" id="PF05699">
    <property type="entry name" value="Dimer_Tnp_hAT"/>
    <property type="match status" value="1"/>
</dbReference>
<keyword evidence="3" id="KW-0863">Zinc-finger</keyword>
<dbReference type="EMBL" id="SGPM01000577">
    <property type="protein sequence ID" value="THH18736.1"/>
    <property type="molecule type" value="Genomic_DNA"/>
</dbReference>
<keyword evidence="4" id="KW-0862">Zinc</keyword>
<gene>
    <name evidence="8" type="ORF">EUX98_g8907</name>
</gene>
<feature type="region of interest" description="Disordered" evidence="6">
    <location>
        <begin position="356"/>
        <end position="415"/>
    </location>
</feature>
<feature type="compositionally biased region" description="Acidic residues" evidence="6">
    <location>
        <begin position="366"/>
        <end position="408"/>
    </location>
</feature>
<organism evidence="8 9">
    <name type="scientific">Antrodiella citrinella</name>
    <dbReference type="NCBI Taxonomy" id="2447956"/>
    <lineage>
        <taxon>Eukaryota</taxon>
        <taxon>Fungi</taxon>
        <taxon>Dikarya</taxon>
        <taxon>Basidiomycota</taxon>
        <taxon>Agaricomycotina</taxon>
        <taxon>Agaricomycetes</taxon>
        <taxon>Polyporales</taxon>
        <taxon>Steccherinaceae</taxon>
        <taxon>Antrodiella</taxon>
    </lineage>
</organism>
<feature type="domain" description="HAT C-terminal dimerisation" evidence="7">
    <location>
        <begin position="697"/>
        <end position="778"/>
    </location>
</feature>
<keyword evidence="5" id="KW-0539">Nucleus</keyword>
<evidence type="ECO:0000256" key="6">
    <source>
        <dbReference type="SAM" id="MobiDB-lite"/>
    </source>
</evidence>
<dbReference type="SUPFAM" id="SSF53098">
    <property type="entry name" value="Ribonuclease H-like"/>
    <property type="match status" value="1"/>
</dbReference>